<accession>A0A6G9A8A9</accession>
<name>A0A6G9A8A9_9BRAD</name>
<proteinExistence type="predicted"/>
<dbReference type="RefSeq" id="WP_166468637.1">
    <property type="nucleotide sequence ID" value="NZ_CP050066.2"/>
</dbReference>
<dbReference type="AlphaFoldDB" id="A0A6G9A8A9"/>
<evidence type="ECO:0000313" key="2">
    <source>
        <dbReference type="Proteomes" id="UP000500895"/>
    </source>
</evidence>
<dbReference type="Proteomes" id="UP000500895">
    <property type="component" value="Chromosome"/>
</dbReference>
<organism evidence="1 2">
    <name type="scientific">Bradyrhizobium symbiodeficiens</name>
    <dbReference type="NCBI Taxonomy" id="1404367"/>
    <lineage>
        <taxon>Bacteria</taxon>
        <taxon>Pseudomonadati</taxon>
        <taxon>Pseudomonadota</taxon>
        <taxon>Alphaproteobacteria</taxon>
        <taxon>Hyphomicrobiales</taxon>
        <taxon>Nitrobacteraceae</taxon>
        <taxon>Bradyrhizobium</taxon>
    </lineage>
</organism>
<protein>
    <submittedName>
        <fullName evidence="1">Uncharacterized protein</fullName>
    </submittedName>
</protein>
<gene>
    <name evidence="1" type="ORF">HAV00_20825</name>
</gene>
<reference evidence="1 2" key="1">
    <citation type="journal article" date="2020" name="Int. J. Syst. Evol. Microbiol.">
        <title>Description and complete genome sequences of Bradyrhizobium symbiodeficiens sp. nov., a non-symbiotic bacterium associated with legumes native to Canada.</title>
        <authorList>
            <person name="Bromfield E.S.P."/>
            <person name="Cloutier S."/>
            <person name="Nguyen H.D.T."/>
        </authorList>
    </citation>
    <scope>NUCLEOTIDE SEQUENCE [LARGE SCALE GENOMIC DNA]</scope>
    <source>
        <strain evidence="1 2">101S1MB</strain>
    </source>
</reference>
<sequence length="49" mass="5413">MRTMLDIILFAAGFGVSWYCMDPVLRLATGIDALIKSLEARLAVLRGRS</sequence>
<evidence type="ECO:0000313" key="1">
    <source>
        <dbReference type="EMBL" id="QIP08549.1"/>
    </source>
</evidence>
<dbReference type="EMBL" id="CP050066">
    <property type="protein sequence ID" value="QIP08549.1"/>
    <property type="molecule type" value="Genomic_DNA"/>
</dbReference>